<feature type="non-terminal residue" evidence="6">
    <location>
        <position position="1"/>
    </location>
</feature>
<proteinExistence type="predicted"/>
<dbReference type="Pfam" id="PF25508">
    <property type="entry name" value="TRPM2"/>
    <property type="match status" value="1"/>
</dbReference>
<keyword evidence="2" id="KW-0812">Transmembrane</keyword>
<dbReference type="AlphaFoldDB" id="A0A3M7QYK2"/>
<evidence type="ECO:0000256" key="2">
    <source>
        <dbReference type="ARBA" id="ARBA00022692"/>
    </source>
</evidence>
<evidence type="ECO:0000256" key="1">
    <source>
        <dbReference type="ARBA" id="ARBA00004141"/>
    </source>
</evidence>
<dbReference type="STRING" id="10195.A0A3M7QYK2"/>
<feature type="non-terminal residue" evidence="6">
    <location>
        <position position="235"/>
    </location>
</feature>
<feature type="domain" description="TRPM-like" evidence="5">
    <location>
        <begin position="72"/>
        <end position="197"/>
    </location>
</feature>
<evidence type="ECO:0000313" key="6">
    <source>
        <dbReference type="EMBL" id="RNA16181.1"/>
    </source>
</evidence>
<reference evidence="6 7" key="1">
    <citation type="journal article" date="2018" name="Sci. Rep.">
        <title>Genomic signatures of local adaptation to the degree of environmental predictability in rotifers.</title>
        <authorList>
            <person name="Franch-Gras L."/>
            <person name="Hahn C."/>
            <person name="Garcia-Roger E.M."/>
            <person name="Carmona M.J."/>
            <person name="Serra M."/>
            <person name="Gomez A."/>
        </authorList>
    </citation>
    <scope>NUCLEOTIDE SEQUENCE [LARGE SCALE GENOMIC DNA]</scope>
    <source>
        <strain evidence="6">HYR1</strain>
    </source>
</reference>
<organism evidence="6 7">
    <name type="scientific">Brachionus plicatilis</name>
    <name type="common">Marine rotifer</name>
    <name type="synonym">Brachionus muelleri</name>
    <dbReference type="NCBI Taxonomy" id="10195"/>
    <lineage>
        <taxon>Eukaryota</taxon>
        <taxon>Metazoa</taxon>
        <taxon>Spiralia</taxon>
        <taxon>Gnathifera</taxon>
        <taxon>Rotifera</taxon>
        <taxon>Eurotatoria</taxon>
        <taxon>Monogononta</taxon>
        <taxon>Pseudotrocha</taxon>
        <taxon>Ploima</taxon>
        <taxon>Brachionidae</taxon>
        <taxon>Brachionus</taxon>
    </lineage>
</organism>
<sequence length="235" mass="27505">IDLFLFLVPLKFFLNQTIELKKSSIAFFASNKSSLLYRIQKKQDSNFDGTNYTDTMQSIFYDVYMLPCLTKRYDSNDKAKNVSDVPYDELFIWSLLLYSGNENDLDLPKHFWSKSKYPIACCLVAIIIFRSLMLENFVPDDLKESMETKIREFENLIIGVISKCLESNDLISQDLLILEKDIFYNHTVLELAIKAQSYDITSLSPFQELLTDVWFDKINPCLPNWQITLPYIFFP</sequence>
<dbReference type="OrthoDB" id="310870at2759"/>
<dbReference type="InterPro" id="IPR057366">
    <property type="entry name" value="TRPM-like"/>
</dbReference>
<evidence type="ECO:0000256" key="4">
    <source>
        <dbReference type="ARBA" id="ARBA00023136"/>
    </source>
</evidence>
<evidence type="ECO:0000256" key="3">
    <source>
        <dbReference type="ARBA" id="ARBA00022989"/>
    </source>
</evidence>
<evidence type="ECO:0000259" key="5">
    <source>
        <dbReference type="Pfam" id="PF25508"/>
    </source>
</evidence>
<name>A0A3M7QYK2_BRAPC</name>
<keyword evidence="4" id="KW-0472">Membrane</keyword>
<dbReference type="EMBL" id="REGN01004777">
    <property type="protein sequence ID" value="RNA16181.1"/>
    <property type="molecule type" value="Genomic_DNA"/>
</dbReference>
<protein>
    <submittedName>
        <fullName evidence="6">Transient receptor potential cation channel subfamily M member 2-like</fullName>
    </submittedName>
</protein>
<dbReference type="Proteomes" id="UP000276133">
    <property type="component" value="Unassembled WGS sequence"/>
</dbReference>
<comment type="caution">
    <text evidence="6">The sequence shown here is derived from an EMBL/GenBank/DDBJ whole genome shotgun (WGS) entry which is preliminary data.</text>
</comment>
<keyword evidence="7" id="KW-1185">Reference proteome</keyword>
<accession>A0A3M7QYK2</accession>
<dbReference type="PANTHER" id="PTHR13800">
    <property type="entry name" value="TRANSIENT RECEPTOR POTENTIAL CATION CHANNEL, SUBFAMILY M, MEMBER 6"/>
    <property type="match status" value="1"/>
</dbReference>
<dbReference type="InterPro" id="IPR050927">
    <property type="entry name" value="TRPM"/>
</dbReference>
<keyword evidence="6" id="KW-0675">Receptor</keyword>
<dbReference type="PANTHER" id="PTHR13800:SF1">
    <property type="entry name" value="TRANSIENT RECEPTOR POTENTIAL CATION CHANNEL TRPM"/>
    <property type="match status" value="1"/>
</dbReference>
<comment type="subcellular location">
    <subcellularLocation>
        <location evidence="1">Membrane</location>
        <topology evidence="1">Multi-pass membrane protein</topology>
    </subcellularLocation>
</comment>
<evidence type="ECO:0000313" key="7">
    <source>
        <dbReference type="Proteomes" id="UP000276133"/>
    </source>
</evidence>
<dbReference type="GO" id="GO:0005886">
    <property type="term" value="C:plasma membrane"/>
    <property type="evidence" value="ECO:0007669"/>
    <property type="project" value="TreeGrafter"/>
</dbReference>
<gene>
    <name evidence="6" type="ORF">BpHYR1_016332</name>
</gene>
<dbReference type="GO" id="GO:0030001">
    <property type="term" value="P:metal ion transport"/>
    <property type="evidence" value="ECO:0007669"/>
    <property type="project" value="TreeGrafter"/>
</dbReference>
<keyword evidence="3" id="KW-1133">Transmembrane helix</keyword>
<dbReference type="GO" id="GO:0005261">
    <property type="term" value="F:monoatomic cation channel activity"/>
    <property type="evidence" value="ECO:0007669"/>
    <property type="project" value="TreeGrafter"/>
</dbReference>